<organism evidence="2 3">
    <name type="scientific">Formimonas warabiya</name>
    <dbReference type="NCBI Taxonomy" id="1761012"/>
    <lineage>
        <taxon>Bacteria</taxon>
        <taxon>Bacillati</taxon>
        <taxon>Bacillota</taxon>
        <taxon>Clostridia</taxon>
        <taxon>Eubacteriales</taxon>
        <taxon>Peptococcaceae</taxon>
        <taxon>Candidatus Formimonas</taxon>
    </lineage>
</organism>
<reference evidence="2 3" key="1">
    <citation type="submission" date="2016-10" db="EMBL/GenBank/DDBJ databases">
        <title>Complete Genome Sequence of Peptococcaceae strain DCMF.</title>
        <authorList>
            <person name="Edwards R.J."/>
            <person name="Holland S.I."/>
            <person name="Deshpande N.P."/>
            <person name="Wong Y.K."/>
            <person name="Ertan H."/>
            <person name="Manefield M."/>
            <person name="Russell T.L."/>
            <person name="Lee M.J."/>
        </authorList>
    </citation>
    <scope>NUCLEOTIDE SEQUENCE [LARGE SCALE GENOMIC DNA]</scope>
    <source>
        <strain evidence="2 3">DCMF</strain>
    </source>
</reference>
<dbReference type="Pfam" id="PF00753">
    <property type="entry name" value="Lactamase_B"/>
    <property type="match status" value="1"/>
</dbReference>
<dbReference type="Proteomes" id="UP000323521">
    <property type="component" value="Chromosome"/>
</dbReference>
<dbReference type="InterPro" id="IPR036866">
    <property type="entry name" value="RibonucZ/Hydroxyglut_hydro"/>
</dbReference>
<dbReference type="SMART" id="SM00849">
    <property type="entry name" value="Lactamase_B"/>
    <property type="match status" value="1"/>
</dbReference>
<accession>A0A3G1L2P5</accession>
<dbReference type="KEGG" id="fwa:DCMF_18775"/>
<protein>
    <recommendedName>
        <fullName evidence="1">Metallo-beta-lactamase domain-containing protein</fullName>
    </recommendedName>
</protein>
<keyword evidence="3" id="KW-1185">Reference proteome</keyword>
<dbReference type="InterPro" id="IPR050855">
    <property type="entry name" value="NDM-1-like"/>
</dbReference>
<name>A0A3G1L2P5_FORW1</name>
<sequence>MIDLMESGAEGRTAGYLIEAEKLTLVETGPGPSGDLILHVLREKGYTLSDLRYIVVTHIHLDHAGAAGYLLSRCPQAMLVVHPSGARHMADPSRLIAGAKMAFDDFDARFQPVIPIPPERILSVAHEEALDLGNRKLIFYHGRGHANHHLTALDSLTQGLFSGDLLGIHVPEFAQYNIDYSLLSTAPSQFDPVSFTASLKKIEEINPRTIYFSHFGVVTGLAAKYIDTCRENLALFQQVTAEACSQGEATWQEIAGRLKIAVKDKLVKMGYPKEKPLPIFIEQNIDLDAKGLLDWVEKSQGK</sequence>
<evidence type="ECO:0000259" key="1">
    <source>
        <dbReference type="SMART" id="SM00849"/>
    </source>
</evidence>
<feature type="domain" description="Metallo-beta-lactamase" evidence="1">
    <location>
        <begin position="12"/>
        <end position="214"/>
    </location>
</feature>
<proteinExistence type="predicted"/>
<dbReference type="PANTHER" id="PTHR42951">
    <property type="entry name" value="METALLO-BETA-LACTAMASE DOMAIN-CONTAINING"/>
    <property type="match status" value="1"/>
</dbReference>
<dbReference type="Gene3D" id="3.60.15.10">
    <property type="entry name" value="Ribonuclease Z/Hydroxyacylglutathione hydrolase-like"/>
    <property type="match status" value="1"/>
</dbReference>
<dbReference type="CDD" id="cd07726">
    <property type="entry name" value="ST1585-like_MBL-fold"/>
    <property type="match status" value="1"/>
</dbReference>
<dbReference type="PANTHER" id="PTHR42951:SF22">
    <property type="entry name" value="METALLO BETA-LACTAMASE SUPERFAMILY LIPOPROTEIN"/>
    <property type="match status" value="1"/>
</dbReference>
<evidence type="ECO:0000313" key="2">
    <source>
        <dbReference type="EMBL" id="ATW28735.1"/>
    </source>
</evidence>
<dbReference type="InterPro" id="IPR001279">
    <property type="entry name" value="Metallo-B-lactamas"/>
</dbReference>
<dbReference type="EMBL" id="CP017634">
    <property type="protein sequence ID" value="ATW28735.1"/>
    <property type="molecule type" value="Genomic_DNA"/>
</dbReference>
<gene>
    <name evidence="2" type="ORF">DCMF_18775</name>
</gene>
<dbReference type="SUPFAM" id="SSF56281">
    <property type="entry name" value="Metallo-hydrolase/oxidoreductase"/>
    <property type="match status" value="1"/>
</dbReference>
<dbReference type="AlphaFoldDB" id="A0A3G1L2P5"/>
<dbReference type="InterPro" id="IPR037482">
    <property type="entry name" value="ST1585_MBL-fold"/>
</dbReference>
<evidence type="ECO:0000313" key="3">
    <source>
        <dbReference type="Proteomes" id="UP000323521"/>
    </source>
</evidence>